<feature type="region of interest" description="Disordered" evidence="5">
    <location>
        <begin position="237"/>
        <end position="284"/>
    </location>
</feature>
<evidence type="ECO:0000313" key="9">
    <source>
        <dbReference type="Proteomes" id="UP001430584"/>
    </source>
</evidence>
<feature type="region of interest" description="Disordered" evidence="5">
    <location>
        <begin position="765"/>
        <end position="786"/>
    </location>
</feature>
<organism evidence="8 9">
    <name type="scientific">Diplodia seriata</name>
    <dbReference type="NCBI Taxonomy" id="420778"/>
    <lineage>
        <taxon>Eukaryota</taxon>
        <taxon>Fungi</taxon>
        <taxon>Dikarya</taxon>
        <taxon>Ascomycota</taxon>
        <taxon>Pezizomycotina</taxon>
        <taxon>Dothideomycetes</taxon>
        <taxon>Dothideomycetes incertae sedis</taxon>
        <taxon>Botryosphaeriales</taxon>
        <taxon>Botryosphaeriaceae</taxon>
        <taxon>Diplodia</taxon>
    </lineage>
</organism>
<keyword evidence="2 6" id="KW-0812">Transmembrane</keyword>
<feature type="transmembrane region" description="Helical" evidence="6">
    <location>
        <begin position="149"/>
        <end position="170"/>
    </location>
</feature>
<keyword evidence="4 6" id="KW-0472">Membrane</keyword>
<sequence length="786" mass="84833">MALLVINGVARTFQILCAAVVLGLSITLIRSQSYGTVAANNYAAFTGGFGLLVGLVGAAAIFIEPLAGIVMVAADALAELFLLAGGIAVAVKLRGTSCSSKSDENEYKLYKNELTNGGCIKDNKGNLRDCGSHSVDNALDRCVKNSADAAFMIITAVFCMGTVVTALLAMKRGGGIGRKAEIDCAYDVPEGQTRTAALKSHTAQLQTRVSTSVSLLWALKMAPPDEAARILERIKSSPDPSHVLDQPAGLDLLDSTPTSAPQDPTLQPPPPSPSSTSVDTLHPSNQHRLSSSVFALLRSPATREAFRLFLQCTGLLFHVFTKAQGGAALQEVQDNDDAAISKASICEVCAMAALGSQYSQGRISSETGHYFYNVARQYLDDAIAADPLRAMKACALLAMYNILKKASVSLVYVGMPPLSHEYIVRVPLQHDLNINKKSGNAPSEADACSADTIQMKMTQIAIIKAKLSQTAFEFTEISKDDINSVKADLRRWSDQLDPSMQLAQLLAPTINLDSRRGIHLMHCLHLGATIYLQRQIFYHYVPTTRSDLALADDTIRDLCDSIEEGFAASMTSARVLGLIYAYGGVLQRCWLCIFQSYIATAEILFMVVQRLLHGFPVAQCRPDLALASQSLAVLSFCASADHLAGELLDSVQSHYDYLVFMTEDDAETIEQMYCFSPPRETFQAHPSLTWETLLKVPPGESQLHEVSRHLMSQICSPFENINAVNQNGLEGPIAAYGIPMPLSSAEEIALGARLDWSAETGLCGPTAADESVENVSPQQRRLVSSN</sequence>
<feature type="transmembrane region" description="Helical" evidence="6">
    <location>
        <begin position="12"/>
        <end position="30"/>
    </location>
</feature>
<comment type="subcellular location">
    <subcellularLocation>
        <location evidence="1">Membrane</location>
        <topology evidence="1">Multi-pass membrane protein</topology>
    </subcellularLocation>
</comment>
<dbReference type="PANTHER" id="PTHR28165:SF2">
    <property type="entry name" value="MARVEL DOMAIN-CONTAINING PROTEIN"/>
    <property type="match status" value="1"/>
</dbReference>
<evidence type="ECO:0000256" key="5">
    <source>
        <dbReference type="SAM" id="MobiDB-lite"/>
    </source>
</evidence>
<accession>A0ABR3CV80</accession>
<dbReference type="InterPro" id="IPR008253">
    <property type="entry name" value="Marvel"/>
</dbReference>
<evidence type="ECO:0000256" key="1">
    <source>
        <dbReference type="ARBA" id="ARBA00004141"/>
    </source>
</evidence>
<feature type="compositionally biased region" description="Polar residues" evidence="5">
    <location>
        <begin position="773"/>
        <end position="786"/>
    </location>
</feature>
<dbReference type="GeneID" id="92006504"/>
<evidence type="ECO:0000256" key="3">
    <source>
        <dbReference type="ARBA" id="ARBA00022989"/>
    </source>
</evidence>
<proteinExistence type="predicted"/>
<evidence type="ECO:0000313" key="8">
    <source>
        <dbReference type="EMBL" id="KAL0263439.1"/>
    </source>
</evidence>
<protein>
    <recommendedName>
        <fullName evidence="7">MARVEL domain-containing protein</fullName>
    </recommendedName>
</protein>
<evidence type="ECO:0000256" key="6">
    <source>
        <dbReference type="SAM" id="Phobius"/>
    </source>
</evidence>
<reference evidence="8 9" key="1">
    <citation type="submission" date="2024-02" db="EMBL/GenBank/DDBJ databases">
        <title>De novo assembly and annotation of 12 fungi associated with fruit tree decline syndrome in Ontario, Canada.</title>
        <authorList>
            <person name="Sulman M."/>
            <person name="Ellouze W."/>
            <person name="Ilyukhin E."/>
        </authorList>
    </citation>
    <scope>NUCLEOTIDE SEQUENCE [LARGE SCALE GENOMIC DNA]</scope>
    <source>
        <strain evidence="8 9">FDS-637</strain>
    </source>
</reference>
<name>A0ABR3CV80_9PEZI</name>
<evidence type="ECO:0000256" key="2">
    <source>
        <dbReference type="ARBA" id="ARBA00022692"/>
    </source>
</evidence>
<keyword evidence="3 6" id="KW-1133">Transmembrane helix</keyword>
<dbReference type="CDD" id="cd12148">
    <property type="entry name" value="fungal_TF_MHR"/>
    <property type="match status" value="1"/>
</dbReference>
<dbReference type="Proteomes" id="UP001430584">
    <property type="component" value="Unassembled WGS sequence"/>
</dbReference>
<evidence type="ECO:0000256" key="4">
    <source>
        <dbReference type="ARBA" id="ARBA00023136"/>
    </source>
</evidence>
<dbReference type="InterPro" id="IPR052649">
    <property type="entry name" value="NCE102-like"/>
</dbReference>
<comment type="caution">
    <text evidence="8">The sequence shown here is derived from an EMBL/GenBank/DDBJ whole genome shotgun (WGS) entry which is preliminary data.</text>
</comment>
<feature type="transmembrane region" description="Helical" evidence="6">
    <location>
        <begin position="42"/>
        <end position="63"/>
    </location>
</feature>
<evidence type="ECO:0000259" key="7">
    <source>
        <dbReference type="Pfam" id="PF01284"/>
    </source>
</evidence>
<dbReference type="PANTHER" id="PTHR28165">
    <property type="entry name" value="NON-CLASSICAL EXPORT PROTEIN 2-RELATED"/>
    <property type="match status" value="1"/>
</dbReference>
<dbReference type="RefSeq" id="XP_066636468.1">
    <property type="nucleotide sequence ID" value="XM_066773901.1"/>
</dbReference>
<keyword evidence="9" id="KW-1185">Reference proteome</keyword>
<feature type="transmembrane region" description="Helical" evidence="6">
    <location>
        <begin position="69"/>
        <end position="91"/>
    </location>
</feature>
<dbReference type="EMBL" id="JAJVCZ030000002">
    <property type="protein sequence ID" value="KAL0263439.1"/>
    <property type="molecule type" value="Genomic_DNA"/>
</dbReference>
<dbReference type="Pfam" id="PF01284">
    <property type="entry name" value="MARVEL"/>
    <property type="match status" value="1"/>
</dbReference>
<gene>
    <name evidence="8" type="ORF">SLS55_002419</name>
</gene>
<feature type="domain" description="MARVEL" evidence="7">
    <location>
        <begin position="7"/>
        <end position="164"/>
    </location>
</feature>